<gene>
    <name evidence="1" type="primary">Necator_chrV.g20125</name>
    <name evidence="1" type="ORF">RB195_015333</name>
</gene>
<evidence type="ECO:0000313" key="2">
    <source>
        <dbReference type="Proteomes" id="UP001303046"/>
    </source>
</evidence>
<sequence>MAKNIDSSATTTYDLNGMSADEKMWSNTSFDLSRLCSNIKLRGRRSRTFYIDLEKFYREYHAFYKVIIGDFNAKVGPRRTPEKLHIGTHGLQWNDWAARAERNQELTSELARLCREAIKENLEKRRAEVLAEVVEGGKTVRYARQDFTSRKTRITALRNPKGTTIASRRGMEKIVYDFYSDLFDSHVHLPPDYLREGRDVIPTFLEKRHAVMSVRSTARVLDRTKPEQLKNLLPVLINTLTRLFTRNLSEYKVPKQWKTSKTVLLYKKGDPHDSLETETVMEAFDKQCVQYIKVFRELYSNIITGIPPFYKNIIIDAKRGVRQDDTISPEIFTATRENAMRKLEWATWE</sequence>
<accession>A0ABR1E443</accession>
<name>A0ABR1E443_NECAM</name>
<protein>
    <recommendedName>
        <fullName evidence="3">Endonuclease/exonuclease/phosphatase domain-containing protein</fullName>
    </recommendedName>
</protein>
<evidence type="ECO:0000313" key="1">
    <source>
        <dbReference type="EMBL" id="KAK6757447.1"/>
    </source>
</evidence>
<reference evidence="1 2" key="1">
    <citation type="submission" date="2023-08" db="EMBL/GenBank/DDBJ databases">
        <title>A Necator americanus chromosomal reference genome.</title>
        <authorList>
            <person name="Ilik V."/>
            <person name="Petrzelkova K.J."/>
            <person name="Pardy F."/>
            <person name="Fuh T."/>
            <person name="Niatou-Singa F.S."/>
            <person name="Gouil Q."/>
            <person name="Baker L."/>
            <person name="Ritchie M.E."/>
            <person name="Jex A.R."/>
            <person name="Gazzola D."/>
            <person name="Li H."/>
            <person name="Toshio Fujiwara R."/>
            <person name="Zhan B."/>
            <person name="Aroian R.V."/>
            <person name="Pafco B."/>
            <person name="Schwarz E.M."/>
        </authorList>
    </citation>
    <scope>NUCLEOTIDE SEQUENCE [LARGE SCALE GENOMIC DNA]</scope>
    <source>
        <strain evidence="1 2">Aroian</strain>
        <tissue evidence="1">Whole animal</tissue>
    </source>
</reference>
<evidence type="ECO:0008006" key="3">
    <source>
        <dbReference type="Google" id="ProtNLM"/>
    </source>
</evidence>
<dbReference type="Proteomes" id="UP001303046">
    <property type="component" value="Unassembled WGS sequence"/>
</dbReference>
<comment type="caution">
    <text evidence="1">The sequence shown here is derived from an EMBL/GenBank/DDBJ whole genome shotgun (WGS) entry which is preliminary data.</text>
</comment>
<dbReference type="EMBL" id="JAVFWL010000005">
    <property type="protein sequence ID" value="KAK6757447.1"/>
    <property type="molecule type" value="Genomic_DNA"/>
</dbReference>
<keyword evidence="2" id="KW-1185">Reference proteome</keyword>
<organism evidence="1 2">
    <name type="scientific">Necator americanus</name>
    <name type="common">Human hookworm</name>
    <dbReference type="NCBI Taxonomy" id="51031"/>
    <lineage>
        <taxon>Eukaryota</taxon>
        <taxon>Metazoa</taxon>
        <taxon>Ecdysozoa</taxon>
        <taxon>Nematoda</taxon>
        <taxon>Chromadorea</taxon>
        <taxon>Rhabditida</taxon>
        <taxon>Rhabditina</taxon>
        <taxon>Rhabditomorpha</taxon>
        <taxon>Strongyloidea</taxon>
        <taxon>Ancylostomatidae</taxon>
        <taxon>Bunostominae</taxon>
        <taxon>Necator</taxon>
    </lineage>
</organism>
<proteinExistence type="predicted"/>